<dbReference type="EMBL" id="WSZM01000325">
    <property type="protein sequence ID" value="KAF4035299.1"/>
    <property type="molecule type" value="Genomic_DNA"/>
</dbReference>
<dbReference type="AlphaFoldDB" id="A0A833VZD5"/>
<protein>
    <submittedName>
        <fullName evidence="1">Uncharacterized protein</fullName>
    </submittedName>
</protein>
<evidence type="ECO:0000313" key="1">
    <source>
        <dbReference type="EMBL" id="KAF4035299.1"/>
    </source>
</evidence>
<gene>
    <name evidence="1" type="ORF">GN244_ATG12705</name>
</gene>
<keyword evidence="2" id="KW-1185">Reference proteome</keyword>
<accession>A0A833VZD5</accession>
<dbReference type="Proteomes" id="UP000602510">
    <property type="component" value="Unassembled WGS sequence"/>
</dbReference>
<evidence type="ECO:0000313" key="2">
    <source>
        <dbReference type="Proteomes" id="UP000602510"/>
    </source>
</evidence>
<proteinExistence type="predicted"/>
<sequence>MRRFVLRKPDNDRVDMLQISRPNRFIRGSRIGYDNDITSALNEGDGILSTAIISRRSDIVWWITRTLPED</sequence>
<reference evidence="1" key="1">
    <citation type="submission" date="2020-04" db="EMBL/GenBank/DDBJ databases">
        <title>Hybrid Assembly of Korean Phytophthora infestans isolates.</title>
        <authorList>
            <person name="Prokchorchik M."/>
            <person name="Lee Y."/>
            <person name="Seo J."/>
            <person name="Cho J.-H."/>
            <person name="Park Y.-E."/>
            <person name="Jang D.-C."/>
            <person name="Im J.-S."/>
            <person name="Choi J.-G."/>
            <person name="Park H.-J."/>
            <person name="Lee G.-B."/>
            <person name="Lee Y.-G."/>
            <person name="Hong S.-Y."/>
            <person name="Cho K."/>
            <person name="Sohn K.H."/>
        </authorList>
    </citation>
    <scope>NUCLEOTIDE SEQUENCE</scope>
    <source>
        <strain evidence="1">KR_1_A1</strain>
    </source>
</reference>
<comment type="caution">
    <text evidence="1">The sequence shown here is derived from an EMBL/GenBank/DDBJ whole genome shotgun (WGS) entry which is preliminary data.</text>
</comment>
<organism evidence="1 2">
    <name type="scientific">Phytophthora infestans</name>
    <name type="common">Potato late blight agent</name>
    <name type="synonym">Botrytis infestans</name>
    <dbReference type="NCBI Taxonomy" id="4787"/>
    <lineage>
        <taxon>Eukaryota</taxon>
        <taxon>Sar</taxon>
        <taxon>Stramenopiles</taxon>
        <taxon>Oomycota</taxon>
        <taxon>Peronosporomycetes</taxon>
        <taxon>Peronosporales</taxon>
        <taxon>Peronosporaceae</taxon>
        <taxon>Phytophthora</taxon>
    </lineage>
</organism>
<name>A0A833VZD5_PHYIN</name>